<dbReference type="AlphaFoldDB" id="A0AAN7BCY3"/>
<dbReference type="Proteomes" id="UP001301769">
    <property type="component" value="Unassembled WGS sequence"/>
</dbReference>
<comment type="caution">
    <text evidence="1">The sequence shown here is derived from an EMBL/GenBank/DDBJ whole genome shotgun (WGS) entry which is preliminary data.</text>
</comment>
<proteinExistence type="predicted"/>
<dbReference type="EMBL" id="MU858051">
    <property type="protein sequence ID" value="KAK4218767.1"/>
    <property type="molecule type" value="Genomic_DNA"/>
</dbReference>
<accession>A0AAN7BCY3</accession>
<protein>
    <submittedName>
        <fullName evidence="1">Uncharacterized protein</fullName>
    </submittedName>
</protein>
<gene>
    <name evidence="1" type="ORF">QBC37DRAFT_411485</name>
</gene>
<evidence type="ECO:0000313" key="2">
    <source>
        <dbReference type="Proteomes" id="UP001301769"/>
    </source>
</evidence>
<sequence>MLKVMIFRLGQWLLLLFERYKTEERKKPPSRIRRENMMQLSSLAGVLSAASLLAAPATAQGAVYGISEWITFTPSHTAIYTTTIPPRKESQQVITTVVVTLFVPRDVGWTYSDAYHTSYTFSNNLSASTGLLTGTAVSHFSAGATTWAETAQVVWALAGGSGSSVQQKEPAAAAAASAAVEQAPPNMKAEVTLTAKYTDYSHYTTEMYGAWSQAHFNYVSTYHVTVVEEVGVNYPATMIQTGYYTVEITATGGPLRGSLTTFTNPATLVSARTTTLVQMGALLPTPGLA</sequence>
<reference evidence="1" key="2">
    <citation type="submission" date="2023-05" db="EMBL/GenBank/DDBJ databases">
        <authorList>
            <consortium name="Lawrence Berkeley National Laboratory"/>
            <person name="Steindorff A."/>
            <person name="Hensen N."/>
            <person name="Bonometti L."/>
            <person name="Westerberg I."/>
            <person name="Brannstrom I.O."/>
            <person name="Guillou S."/>
            <person name="Cros-Aarteil S."/>
            <person name="Calhoun S."/>
            <person name="Haridas S."/>
            <person name="Kuo A."/>
            <person name="Mondo S."/>
            <person name="Pangilinan J."/>
            <person name="Riley R."/>
            <person name="Labutti K."/>
            <person name="Andreopoulos B."/>
            <person name="Lipzen A."/>
            <person name="Chen C."/>
            <person name="Yanf M."/>
            <person name="Daum C."/>
            <person name="Ng V."/>
            <person name="Clum A."/>
            <person name="Ohm R."/>
            <person name="Martin F."/>
            <person name="Silar P."/>
            <person name="Natvig D."/>
            <person name="Lalanne C."/>
            <person name="Gautier V."/>
            <person name="Ament-Velasquez S.L."/>
            <person name="Kruys A."/>
            <person name="Hutchinson M.I."/>
            <person name="Powell A.J."/>
            <person name="Barry K."/>
            <person name="Miller A.N."/>
            <person name="Grigoriev I.V."/>
            <person name="Debuchy R."/>
            <person name="Gladieux P."/>
            <person name="Thoren M.H."/>
            <person name="Johannesson H."/>
        </authorList>
    </citation>
    <scope>NUCLEOTIDE SEQUENCE</scope>
    <source>
        <strain evidence="1">PSN293</strain>
    </source>
</reference>
<organism evidence="1 2">
    <name type="scientific">Rhypophila decipiens</name>
    <dbReference type="NCBI Taxonomy" id="261697"/>
    <lineage>
        <taxon>Eukaryota</taxon>
        <taxon>Fungi</taxon>
        <taxon>Dikarya</taxon>
        <taxon>Ascomycota</taxon>
        <taxon>Pezizomycotina</taxon>
        <taxon>Sordariomycetes</taxon>
        <taxon>Sordariomycetidae</taxon>
        <taxon>Sordariales</taxon>
        <taxon>Naviculisporaceae</taxon>
        <taxon>Rhypophila</taxon>
    </lineage>
</organism>
<name>A0AAN7BCY3_9PEZI</name>
<reference evidence="1" key="1">
    <citation type="journal article" date="2023" name="Mol. Phylogenet. Evol.">
        <title>Genome-scale phylogeny and comparative genomics of the fungal order Sordariales.</title>
        <authorList>
            <person name="Hensen N."/>
            <person name="Bonometti L."/>
            <person name="Westerberg I."/>
            <person name="Brannstrom I.O."/>
            <person name="Guillou S."/>
            <person name="Cros-Aarteil S."/>
            <person name="Calhoun S."/>
            <person name="Haridas S."/>
            <person name="Kuo A."/>
            <person name="Mondo S."/>
            <person name="Pangilinan J."/>
            <person name="Riley R."/>
            <person name="LaButti K."/>
            <person name="Andreopoulos B."/>
            <person name="Lipzen A."/>
            <person name="Chen C."/>
            <person name="Yan M."/>
            <person name="Daum C."/>
            <person name="Ng V."/>
            <person name="Clum A."/>
            <person name="Steindorff A."/>
            <person name="Ohm R.A."/>
            <person name="Martin F."/>
            <person name="Silar P."/>
            <person name="Natvig D.O."/>
            <person name="Lalanne C."/>
            <person name="Gautier V."/>
            <person name="Ament-Velasquez S.L."/>
            <person name="Kruys A."/>
            <person name="Hutchinson M.I."/>
            <person name="Powell A.J."/>
            <person name="Barry K."/>
            <person name="Miller A.N."/>
            <person name="Grigoriev I.V."/>
            <person name="Debuchy R."/>
            <person name="Gladieux P."/>
            <person name="Hiltunen Thoren M."/>
            <person name="Johannesson H."/>
        </authorList>
    </citation>
    <scope>NUCLEOTIDE SEQUENCE</scope>
    <source>
        <strain evidence="1">PSN293</strain>
    </source>
</reference>
<evidence type="ECO:0000313" key="1">
    <source>
        <dbReference type="EMBL" id="KAK4218767.1"/>
    </source>
</evidence>
<keyword evidence="2" id="KW-1185">Reference proteome</keyword>